<keyword evidence="1" id="KW-0732">Signal</keyword>
<sequence>MVILVKRFGQLGNRLFLFAHLVANAAEHGYAVANPSFAAYARFFEAPAADDFGALPVRLALLPHQWLARALERLLGLVQRPQVFRGLAAVRRWLPAWTGLPQLLYLDDSAGTFDLSAAPYLAAVRQRVVLLHGWCFRDRPSFARHAALIRRLFALVPPHRQAVAAVLARCRSTAEVLVGVHIRRGDYATFANGQYFFGNDVYARHMRALRAQFAPGRRVEFLLCSDEDLNLADFAGLPVHRGSGHFVEDLYALAGCDYLLGPPSSYSMWASFYGEVPLCHLHQADQPVQLTDFAVFLDQ</sequence>
<proteinExistence type="predicted"/>
<gene>
    <name evidence="2" type="ORF">IC234_08560</name>
</gene>
<evidence type="ECO:0000256" key="1">
    <source>
        <dbReference type="SAM" id="SignalP"/>
    </source>
</evidence>
<feature type="chain" id="PRO_5046029519" description="Glycosyl transferase family 11" evidence="1">
    <location>
        <begin position="26"/>
        <end position="299"/>
    </location>
</feature>
<dbReference type="RefSeq" id="WP_190923466.1">
    <property type="nucleotide sequence ID" value="NZ_JACXAC010000003.1"/>
</dbReference>
<evidence type="ECO:0000313" key="2">
    <source>
        <dbReference type="EMBL" id="MBD2722177.1"/>
    </source>
</evidence>
<dbReference type="EMBL" id="JACXAC010000003">
    <property type="protein sequence ID" value="MBD2722177.1"/>
    <property type="molecule type" value="Genomic_DNA"/>
</dbReference>
<accession>A0ABR8JUJ5</accession>
<protein>
    <recommendedName>
        <fullName evidence="4">Glycosyl transferase family 11</fullName>
    </recommendedName>
</protein>
<dbReference type="Proteomes" id="UP000606003">
    <property type="component" value="Unassembled WGS sequence"/>
</dbReference>
<keyword evidence="3" id="KW-1185">Reference proteome</keyword>
<name>A0ABR8JUJ5_9BACT</name>
<feature type="signal peptide" evidence="1">
    <location>
        <begin position="1"/>
        <end position="25"/>
    </location>
</feature>
<comment type="caution">
    <text evidence="2">The sequence shown here is derived from an EMBL/GenBank/DDBJ whole genome shotgun (WGS) entry which is preliminary data.</text>
</comment>
<reference evidence="2 3" key="1">
    <citation type="submission" date="2020-09" db="EMBL/GenBank/DDBJ databases">
        <authorList>
            <person name="Kim M.K."/>
        </authorList>
    </citation>
    <scope>NUCLEOTIDE SEQUENCE [LARGE SCALE GENOMIC DNA]</scope>
    <source>
        <strain evidence="2 3">BT189</strain>
    </source>
</reference>
<organism evidence="2 3">
    <name type="scientific">Hymenobacter armeniacus</name>
    <dbReference type="NCBI Taxonomy" id="2771358"/>
    <lineage>
        <taxon>Bacteria</taxon>
        <taxon>Pseudomonadati</taxon>
        <taxon>Bacteroidota</taxon>
        <taxon>Cytophagia</taxon>
        <taxon>Cytophagales</taxon>
        <taxon>Hymenobacteraceae</taxon>
        <taxon>Hymenobacter</taxon>
    </lineage>
</organism>
<evidence type="ECO:0000313" key="3">
    <source>
        <dbReference type="Proteomes" id="UP000606003"/>
    </source>
</evidence>
<evidence type="ECO:0008006" key="4">
    <source>
        <dbReference type="Google" id="ProtNLM"/>
    </source>
</evidence>